<reference evidence="1 2" key="1">
    <citation type="submission" date="2017-11" db="EMBL/GenBank/DDBJ databases">
        <title>The genome of Rhizophagus clarus HR1 reveals common genetic basis of auxotrophy among arbuscular mycorrhizal fungi.</title>
        <authorList>
            <person name="Kobayashi Y."/>
        </authorList>
    </citation>
    <scope>NUCLEOTIDE SEQUENCE [LARGE SCALE GENOMIC DNA]</scope>
    <source>
        <strain evidence="1 2">HR1</strain>
    </source>
</reference>
<dbReference type="Proteomes" id="UP000247702">
    <property type="component" value="Unassembled WGS sequence"/>
</dbReference>
<comment type="caution">
    <text evidence="1">The sequence shown here is derived from an EMBL/GenBank/DDBJ whole genome shotgun (WGS) entry which is preliminary data.</text>
</comment>
<accession>A0A2Z6R2I3</accession>
<gene>
    <name evidence="1" type="ORF">RclHR1_24620001</name>
</gene>
<organism evidence="1 2">
    <name type="scientific">Rhizophagus clarus</name>
    <dbReference type="NCBI Taxonomy" id="94130"/>
    <lineage>
        <taxon>Eukaryota</taxon>
        <taxon>Fungi</taxon>
        <taxon>Fungi incertae sedis</taxon>
        <taxon>Mucoromycota</taxon>
        <taxon>Glomeromycotina</taxon>
        <taxon>Glomeromycetes</taxon>
        <taxon>Glomerales</taxon>
        <taxon>Glomeraceae</taxon>
        <taxon>Rhizophagus</taxon>
    </lineage>
</organism>
<dbReference type="AlphaFoldDB" id="A0A2Z6R2I3"/>
<sequence length="79" mass="9273">MFFIFLGPDEAWTPFKDPGRQNTVYLSKVRGWIPRRNFEVLGLPGMLRNFEGLRLLDEDFEGLWFSLGAIIFSYFDAFC</sequence>
<name>A0A2Z6R2I3_9GLOM</name>
<keyword evidence="2" id="KW-1185">Reference proteome</keyword>
<proteinExistence type="predicted"/>
<evidence type="ECO:0000313" key="2">
    <source>
        <dbReference type="Proteomes" id="UP000247702"/>
    </source>
</evidence>
<dbReference type="EMBL" id="BEXD01001627">
    <property type="protein sequence ID" value="GBB95022.1"/>
    <property type="molecule type" value="Genomic_DNA"/>
</dbReference>
<evidence type="ECO:0000313" key="1">
    <source>
        <dbReference type="EMBL" id="GBB95022.1"/>
    </source>
</evidence>
<protein>
    <submittedName>
        <fullName evidence="1">Uncharacterized protein</fullName>
    </submittedName>
</protein>